<accession>F8JKU1</accession>
<protein>
    <submittedName>
        <fullName evidence="1">Uncharacterized protein</fullName>
    </submittedName>
</protein>
<dbReference type="KEGG" id="scy:SCATT_p15110"/>
<dbReference type="HOGENOM" id="CLU_3158171_0_0_11"/>
<dbReference type="AlphaFoldDB" id="F8JKU1"/>
<organism evidence="1 2">
    <name type="scientific">Streptantibioticus cattleyicolor (strain ATCC 35852 / DSM 46488 / JCM 4925 / NBRC 14057 / NRRL 8057)</name>
    <name type="common">Streptomyces cattleya</name>
    <dbReference type="NCBI Taxonomy" id="1003195"/>
    <lineage>
        <taxon>Bacteria</taxon>
        <taxon>Bacillati</taxon>
        <taxon>Actinomycetota</taxon>
        <taxon>Actinomycetes</taxon>
        <taxon>Kitasatosporales</taxon>
        <taxon>Streptomycetaceae</taxon>
        <taxon>Streptantibioticus</taxon>
    </lineage>
</organism>
<dbReference type="PATRIC" id="fig|1003195.11.peg.219"/>
<dbReference type="Proteomes" id="UP000007842">
    <property type="component" value="Plasmid pSCATT"/>
</dbReference>
<evidence type="ECO:0000313" key="2">
    <source>
        <dbReference type="Proteomes" id="UP000007842"/>
    </source>
</evidence>
<gene>
    <name evidence="1" type="ordered locus">SCATT_p15110</name>
</gene>
<dbReference type="EMBL" id="CP003229">
    <property type="protein sequence ID" value="AEW99704.1"/>
    <property type="molecule type" value="Genomic_DNA"/>
</dbReference>
<dbReference type="KEGG" id="sct:SCAT_p0232"/>
<keyword evidence="1" id="KW-0614">Plasmid</keyword>
<proteinExistence type="predicted"/>
<sequence>MCGIRSNAGNCYRAGQFCRKADLGRTTTDAEGRAITCGMESGRPHWHY</sequence>
<evidence type="ECO:0000313" key="1">
    <source>
        <dbReference type="EMBL" id="AEW99704.1"/>
    </source>
</evidence>
<geneLocation type="plasmid" evidence="1 2">
    <name>pSCATT</name>
</geneLocation>
<name>F8JKU1_STREN</name>
<keyword evidence="2" id="KW-1185">Reference proteome</keyword>
<reference evidence="2" key="1">
    <citation type="submission" date="2011-12" db="EMBL/GenBank/DDBJ databases">
        <title>Complete genome sequence of Streptomyces cattleya strain DSM 46488.</title>
        <authorList>
            <person name="Ou H.-Y."/>
            <person name="Li P."/>
            <person name="Zhao C."/>
            <person name="O'Hagan D."/>
            <person name="Deng Z."/>
        </authorList>
    </citation>
    <scope>NUCLEOTIDE SEQUENCE [LARGE SCALE GENOMIC DNA]</scope>
    <source>
        <strain evidence="2">ATCC 35852 / DSM 46488 / JCM 4925 / NBRC 14057 / NRRL 8057</strain>
        <plasmid evidence="2">Plasmid pSCATT</plasmid>
    </source>
</reference>
<accession>G8XGQ5</accession>